<keyword evidence="3" id="KW-1185">Reference proteome</keyword>
<dbReference type="AlphaFoldDB" id="L0ABW7"/>
<dbReference type="GeneID" id="14212127"/>
<dbReference type="RefSeq" id="WP_015232504.1">
    <property type="nucleotide sequence ID" value="NC_019791.1"/>
</dbReference>
<dbReference type="GO" id="GO:0009228">
    <property type="term" value="P:thiamine biosynthetic process"/>
    <property type="evidence" value="ECO:0007669"/>
    <property type="project" value="InterPro"/>
</dbReference>
<evidence type="ECO:0000313" key="3">
    <source>
        <dbReference type="Proteomes" id="UP000010469"/>
    </source>
</evidence>
<evidence type="ECO:0000313" key="2">
    <source>
        <dbReference type="EMBL" id="AFZ70607.1"/>
    </source>
</evidence>
<dbReference type="STRING" id="1056495.Calag_0867"/>
<sequence>MKNSKNEWCKDYDACPLEDFLINIDGYASSRSKLPWMTYEDWSFKAALASASDVIVSGGKPIALSYSVGATDENVLKSVSLGIGKASEYLKSIVLKGDSNKSINDSWIDVVFIGKMENKKYVKRSGAKKGDYLIQIGYLGYGSLAQKLLENKININEIDKNILNKTITPDFQINAYIPIYKYATSSSDNSDGWMSTLYNISESSRVKILLDSIEIDPLLNNYIHEEEALYSWEDYNFAATVSEENLDYFLEECSNLNIRCFVVGKIDEGYGVYYNNKKVNNFGWLW</sequence>
<dbReference type="InterPro" id="IPR006283">
    <property type="entry name" value="ThiL-like"/>
</dbReference>
<dbReference type="InterPro" id="IPR016188">
    <property type="entry name" value="PurM-like_N"/>
</dbReference>
<dbReference type="PANTHER" id="PTHR30270:SF0">
    <property type="entry name" value="THIAMINE-MONOPHOSPHATE KINASE"/>
    <property type="match status" value="1"/>
</dbReference>
<dbReference type="InParanoid" id="L0ABW7"/>
<dbReference type="InterPro" id="IPR036921">
    <property type="entry name" value="PurM-like_N_sf"/>
</dbReference>
<name>L0ABW7_CALLD</name>
<dbReference type="HOGENOM" id="CLU_971823_0_0_2"/>
<evidence type="ECO:0000259" key="1">
    <source>
        <dbReference type="Pfam" id="PF00586"/>
    </source>
</evidence>
<dbReference type="Pfam" id="PF00586">
    <property type="entry name" value="AIRS"/>
    <property type="match status" value="1"/>
</dbReference>
<reference evidence="3" key="1">
    <citation type="submission" date="2012-03" db="EMBL/GenBank/DDBJ databases">
        <title>Complete genome of Caldisphaera lagunensis DSM 15908.</title>
        <authorList>
            <person name="Lucas S."/>
            <person name="Copeland A."/>
            <person name="Lapidus A."/>
            <person name="Glavina del Rio T."/>
            <person name="Dalin E."/>
            <person name="Tice H."/>
            <person name="Bruce D."/>
            <person name="Goodwin L."/>
            <person name="Pitluck S."/>
            <person name="Peters L."/>
            <person name="Mikhailova N."/>
            <person name="Teshima H."/>
            <person name="Kyrpides N."/>
            <person name="Mavromatis K."/>
            <person name="Ivanova N."/>
            <person name="Brettin T."/>
            <person name="Detter J.C."/>
            <person name="Han C."/>
            <person name="Larimer F."/>
            <person name="Land M."/>
            <person name="Hauser L."/>
            <person name="Markowitz V."/>
            <person name="Cheng J.-F."/>
            <person name="Hugenholtz P."/>
            <person name="Woyke T."/>
            <person name="Wu D."/>
            <person name="Spring S."/>
            <person name="Schroeder M."/>
            <person name="Brambilla E."/>
            <person name="Klenk H.-P."/>
            <person name="Eisen J.A."/>
        </authorList>
    </citation>
    <scope>NUCLEOTIDE SEQUENCE [LARGE SCALE GENOMIC DNA]</scope>
    <source>
        <strain evidence="3">DSM 15908 / JCM 11604 / IC-154</strain>
    </source>
</reference>
<gene>
    <name evidence="2" type="ordered locus">Calag_0867</name>
</gene>
<organism evidence="2 3">
    <name type="scientific">Caldisphaera lagunensis (strain DSM 15908 / JCM 11604 / ANMR 0165 / IC-154)</name>
    <dbReference type="NCBI Taxonomy" id="1056495"/>
    <lineage>
        <taxon>Archaea</taxon>
        <taxon>Thermoproteota</taxon>
        <taxon>Thermoprotei</taxon>
        <taxon>Acidilobales</taxon>
        <taxon>Caldisphaeraceae</taxon>
        <taxon>Caldisphaera</taxon>
    </lineage>
</organism>
<dbReference type="SUPFAM" id="SSF56042">
    <property type="entry name" value="PurM C-terminal domain-like"/>
    <property type="match status" value="1"/>
</dbReference>
<dbReference type="EMBL" id="CP003378">
    <property type="protein sequence ID" value="AFZ70607.1"/>
    <property type="molecule type" value="Genomic_DNA"/>
</dbReference>
<dbReference type="eggNOG" id="arCOG00638">
    <property type="taxonomic scope" value="Archaea"/>
</dbReference>
<accession>L0ABW7</accession>
<dbReference type="Gene3D" id="3.90.650.10">
    <property type="entry name" value="PurM-like C-terminal domain"/>
    <property type="match status" value="1"/>
</dbReference>
<keyword evidence="2" id="KW-0418">Kinase</keyword>
<keyword evidence="2" id="KW-0808">Transferase</keyword>
<dbReference type="Proteomes" id="UP000010469">
    <property type="component" value="Chromosome"/>
</dbReference>
<dbReference type="OrthoDB" id="45909at2157"/>
<proteinExistence type="predicted"/>
<protein>
    <submittedName>
        <fullName evidence="2">Thiamine monophosphate kinase</fullName>
    </submittedName>
</protein>
<dbReference type="PANTHER" id="PTHR30270">
    <property type="entry name" value="THIAMINE-MONOPHOSPHATE KINASE"/>
    <property type="match status" value="1"/>
</dbReference>
<dbReference type="SUPFAM" id="SSF55326">
    <property type="entry name" value="PurM N-terminal domain-like"/>
    <property type="match status" value="1"/>
</dbReference>
<dbReference type="FunCoup" id="L0ABW7">
    <property type="interactions" value="50"/>
</dbReference>
<dbReference type="InterPro" id="IPR036676">
    <property type="entry name" value="PurM-like_C_sf"/>
</dbReference>
<dbReference type="Gene3D" id="3.30.1330.10">
    <property type="entry name" value="PurM-like, N-terminal domain"/>
    <property type="match status" value="1"/>
</dbReference>
<dbReference type="GO" id="GO:0009030">
    <property type="term" value="F:thiamine-phosphate kinase activity"/>
    <property type="evidence" value="ECO:0007669"/>
    <property type="project" value="InterPro"/>
</dbReference>
<dbReference type="KEGG" id="clg:Calag_0867"/>
<feature type="domain" description="PurM-like N-terminal" evidence="1">
    <location>
        <begin position="20"/>
        <end position="115"/>
    </location>
</feature>